<dbReference type="AlphaFoldDB" id="A0AA49JHM3"/>
<dbReference type="EMBL" id="CP120682">
    <property type="protein sequence ID" value="WKN39294.1"/>
    <property type="molecule type" value="Genomic_DNA"/>
</dbReference>
<protein>
    <submittedName>
        <fullName evidence="2">DUF4178 domain-containing protein</fullName>
    </submittedName>
</protein>
<reference evidence="2" key="2">
    <citation type="journal article" date="2024" name="Antonie Van Leeuwenhoek">
        <title>Roseihalotalea indica gen. nov., sp. nov., a halophilic Bacteroidetes from mesopelagic Southwest Indian Ocean with higher carbohydrate metabolic potential.</title>
        <authorList>
            <person name="Chen B."/>
            <person name="Zhang M."/>
            <person name="Lin D."/>
            <person name="Ye J."/>
            <person name="Tang K."/>
        </authorList>
    </citation>
    <scope>NUCLEOTIDE SEQUENCE</scope>
    <source>
        <strain evidence="2">TK19036</strain>
    </source>
</reference>
<feature type="domain" description="DUF4178" evidence="1">
    <location>
        <begin position="69"/>
        <end position="198"/>
    </location>
</feature>
<proteinExistence type="predicted"/>
<name>A0AA49JHM3_9BACT</name>
<dbReference type="InterPro" id="IPR025235">
    <property type="entry name" value="DUF4178"/>
</dbReference>
<reference evidence="2" key="1">
    <citation type="journal article" date="2023" name="Comput. Struct. Biotechnol. J.">
        <title>Discovery of a novel marine Bacteroidetes with a rich repertoire of carbohydrate-active enzymes.</title>
        <authorList>
            <person name="Chen B."/>
            <person name="Liu G."/>
            <person name="Chen Q."/>
            <person name="Wang H."/>
            <person name="Liu L."/>
            <person name="Tang K."/>
        </authorList>
    </citation>
    <scope>NUCLEOTIDE SEQUENCE</scope>
    <source>
        <strain evidence="2">TK19036</strain>
    </source>
</reference>
<gene>
    <name evidence="2" type="ORF">K4G66_11395</name>
</gene>
<dbReference type="Pfam" id="PF13785">
    <property type="entry name" value="DUF4178"/>
    <property type="match status" value="1"/>
</dbReference>
<evidence type="ECO:0000259" key="1">
    <source>
        <dbReference type="Pfam" id="PF13785"/>
    </source>
</evidence>
<sequence>MTAVLIFSLVLIGIAVYFWQKNKNNKKIDPAQDASSKELHLENVRAGGLIHLMNVGPMMEEYDVNILSRSVYRAGQNDEWYELEGETANGKVWITLEYDDGLDVTLATRKLKLRDISINRSDLDTMDEEGEGEFTFEGKTFYYEVSSEASYFRDSQVSPDNEEFFYYWEFETDEGDEFITIEEWESGRFEVTLSSPIKESQVKIYSLGQ</sequence>
<evidence type="ECO:0000313" key="2">
    <source>
        <dbReference type="EMBL" id="WKN39294.1"/>
    </source>
</evidence>
<organism evidence="2">
    <name type="scientific">Roseihalotalea indica</name>
    <dbReference type="NCBI Taxonomy" id="2867963"/>
    <lineage>
        <taxon>Bacteria</taxon>
        <taxon>Pseudomonadati</taxon>
        <taxon>Bacteroidota</taxon>
        <taxon>Cytophagia</taxon>
        <taxon>Cytophagales</taxon>
        <taxon>Catalimonadaceae</taxon>
        <taxon>Roseihalotalea</taxon>
    </lineage>
</organism>
<accession>A0AA49JHM3</accession>